<keyword evidence="2" id="KW-0227">DNA damage</keyword>
<dbReference type="Gene3D" id="1.10.287.450">
    <property type="entry name" value="Helix hairpin bin"/>
    <property type="match status" value="1"/>
</dbReference>
<feature type="compositionally biased region" description="Basic and acidic residues" evidence="8">
    <location>
        <begin position="273"/>
        <end position="292"/>
    </location>
</feature>
<dbReference type="Gene3D" id="2.170.210.10">
    <property type="entry name" value="DNA double-strand break repair and VJ recombination XRCC4, N-terminal"/>
    <property type="match status" value="1"/>
</dbReference>
<reference evidence="11" key="1">
    <citation type="submission" date="2020-08" db="EMBL/GenBank/DDBJ databases">
        <title>Chromosome-level assembly of Southern catfish (Silurus meridionalis) provides insights into visual adaptation to the nocturnal and benthic lifestyles.</title>
        <authorList>
            <person name="Zhang Y."/>
            <person name="Wang D."/>
            <person name="Peng Z."/>
        </authorList>
    </citation>
    <scope>NUCLEOTIDE SEQUENCE</scope>
    <source>
        <strain evidence="11">SWU-2019-XX</strain>
        <tissue evidence="11">Muscle</tissue>
    </source>
</reference>
<dbReference type="FunFam" id="2.170.210.10:FF:000001">
    <property type="entry name" value="Non-homologous end-joining factor 1"/>
    <property type="match status" value="1"/>
</dbReference>
<dbReference type="PANTHER" id="PTHR32235:SF1">
    <property type="entry name" value="NON-HOMOLOGOUS END-JOINING FACTOR 1"/>
    <property type="match status" value="1"/>
</dbReference>
<organism evidence="11 12">
    <name type="scientific">Silurus meridionalis</name>
    <name type="common">Southern catfish</name>
    <name type="synonym">Silurus soldatovi meridionalis</name>
    <dbReference type="NCBI Taxonomy" id="175797"/>
    <lineage>
        <taxon>Eukaryota</taxon>
        <taxon>Metazoa</taxon>
        <taxon>Chordata</taxon>
        <taxon>Craniata</taxon>
        <taxon>Vertebrata</taxon>
        <taxon>Euteleostomi</taxon>
        <taxon>Actinopterygii</taxon>
        <taxon>Neopterygii</taxon>
        <taxon>Teleostei</taxon>
        <taxon>Ostariophysi</taxon>
        <taxon>Siluriformes</taxon>
        <taxon>Siluridae</taxon>
        <taxon>Silurus</taxon>
    </lineage>
</organism>
<evidence type="ECO:0000256" key="3">
    <source>
        <dbReference type="ARBA" id="ARBA00023125"/>
    </source>
</evidence>
<keyword evidence="4" id="KW-0234">DNA repair</keyword>
<feature type="domain" description="XLF-like N-terminal" evidence="9">
    <location>
        <begin position="19"/>
        <end position="133"/>
    </location>
</feature>
<dbReference type="GO" id="GO:0006303">
    <property type="term" value="P:double-strand break repair via nonhomologous end joining"/>
    <property type="evidence" value="ECO:0007669"/>
    <property type="project" value="TreeGrafter"/>
</dbReference>
<dbReference type="Pfam" id="PF21928">
    <property type="entry name" value="XLF_CC"/>
    <property type="match status" value="1"/>
</dbReference>
<sequence length="325" mass="36838">MDQCMESTGNAEGPLSALPWMPVNIDGSKFLTKAWFGDTEYELLLFDQNIVWEDKMNKNSIERRAQVLNKRLRAPVQAIVAHLHSVAWPCLTRQSNEQNTALQFSLEQQEGQLTVRLRSELGDVPFYWEFHCTPATIKVVSRELICPLLSMTQVLQRQVGELTALLLKKNAEIQDYKENGAVLSRGRLQTEPFEEETYRRSFNQWLPEILQDSLEFDPELKEMYVSICAARNAQKRKRSDEYSHASVDSFVLGQDKISCVQPGLRSASPGSNKNDKSQHVEDTKNAKSRETVRGAAGAVAVPPVVPHADRRIMHIKKKKAAGLFQ</sequence>
<dbReference type="InterPro" id="IPR038051">
    <property type="entry name" value="XRCC4-like_N_sf"/>
</dbReference>
<evidence type="ECO:0000256" key="4">
    <source>
        <dbReference type="ARBA" id="ARBA00023204"/>
    </source>
</evidence>
<evidence type="ECO:0000256" key="5">
    <source>
        <dbReference type="ARBA" id="ARBA00023242"/>
    </source>
</evidence>
<dbReference type="InterPro" id="IPR052287">
    <property type="entry name" value="NHEJ_factor"/>
</dbReference>
<dbReference type="AlphaFoldDB" id="A0A8T0BY87"/>
<evidence type="ECO:0000313" key="12">
    <source>
        <dbReference type="Proteomes" id="UP000606274"/>
    </source>
</evidence>
<dbReference type="EMBL" id="JABFDY010000001">
    <property type="protein sequence ID" value="KAF7711333.1"/>
    <property type="molecule type" value="Genomic_DNA"/>
</dbReference>
<dbReference type="OrthoDB" id="2155935at2759"/>
<comment type="subcellular location">
    <subcellularLocation>
        <location evidence="1">Nucleus</location>
    </subcellularLocation>
</comment>
<dbReference type="InterPro" id="IPR053829">
    <property type="entry name" value="XLF-like_CC"/>
</dbReference>
<dbReference type="GO" id="GO:0032807">
    <property type="term" value="C:DNA ligase IV complex"/>
    <property type="evidence" value="ECO:0007669"/>
    <property type="project" value="TreeGrafter"/>
</dbReference>
<evidence type="ECO:0000256" key="7">
    <source>
        <dbReference type="ARBA" id="ARBA00044529"/>
    </source>
</evidence>
<evidence type="ECO:0000313" key="11">
    <source>
        <dbReference type="EMBL" id="KAF7711333.1"/>
    </source>
</evidence>
<evidence type="ECO:0000259" key="9">
    <source>
        <dbReference type="Pfam" id="PF09302"/>
    </source>
</evidence>
<feature type="domain" description="XLF-like coiled-coil region" evidence="10">
    <location>
        <begin position="139"/>
        <end position="184"/>
    </location>
</feature>
<keyword evidence="12" id="KW-1185">Reference proteome</keyword>
<keyword evidence="3" id="KW-0238">DNA-binding</keyword>
<feature type="region of interest" description="Disordered" evidence="8">
    <location>
        <begin position="262"/>
        <end position="295"/>
    </location>
</feature>
<comment type="similarity">
    <text evidence="6">Belongs to the XRCC4-XLF family. XLF subfamily.</text>
</comment>
<name>A0A8T0BY87_SILME</name>
<protein>
    <recommendedName>
        <fullName evidence="7">Non-homologous end-joining factor 1</fullName>
    </recommendedName>
</protein>
<gene>
    <name evidence="11" type="ORF">HF521_000344</name>
</gene>
<proteinExistence type="inferred from homology"/>
<evidence type="ECO:0000256" key="6">
    <source>
        <dbReference type="ARBA" id="ARBA00025747"/>
    </source>
</evidence>
<dbReference type="Proteomes" id="UP000606274">
    <property type="component" value="Unassembled WGS sequence"/>
</dbReference>
<evidence type="ECO:0000259" key="10">
    <source>
        <dbReference type="Pfam" id="PF21928"/>
    </source>
</evidence>
<comment type="caution">
    <text evidence="11">The sequence shown here is derived from an EMBL/GenBank/DDBJ whole genome shotgun (WGS) entry which is preliminary data.</text>
</comment>
<dbReference type="PANTHER" id="PTHR32235">
    <property type="entry name" value="NON-HOMOLOGOUS END-JOINING FACTOR 1"/>
    <property type="match status" value="1"/>
</dbReference>
<dbReference type="GO" id="GO:0045027">
    <property type="term" value="F:DNA end binding"/>
    <property type="evidence" value="ECO:0007669"/>
    <property type="project" value="TreeGrafter"/>
</dbReference>
<dbReference type="CDD" id="cd22285">
    <property type="entry name" value="HD_XLF_N"/>
    <property type="match status" value="1"/>
</dbReference>
<evidence type="ECO:0000256" key="2">
    <source>
        <dbReference type="ARBA" id="ARBA00022763"/>
    </source>
</evidence>
<evidence type="ECO:0000256" key="8">
    <source>
        <dbReference type="SAM" id="MobiDB-lite"/>
    </source>
</evidence>
<dbReference type="FunFam" id="1.10.287.450:FF:000003">
    <property type="entry name" value="Non-homologous end-joining factor 1"/>
    <property type="match status" value="1"/>
</dbReference>
<evidence type="ECO:0000256" key="1">
    <source>
        <dbReference type="ARBA" id="ARBA00004123"/>
    </source>
</evidence>
<accession>A0A8T0BY87</accession>
<dbReference type="Pfam" id="PF09302">
    <property type="entry name" value="XLF"/>
    <property type="match status" value="1"/>
</dbReference>
<keyword evidence="5" id="KW-0539">Nucleus</keyword>
<dbReference type="InterPro" id="IPR015381">
    <property type="entry name" value="XLF-like_N"/>
</dbReference>